<dbReference type="AlphaFoldDB" id="A0A9P8RLF4"/>
<accession>A0A9P8RLF4</accession>
<feature type="transmembrane region" description="Helical" evidence="2">
    <location>
        <begin position="163"/>
        <end position="181"/>
    </location>
</feature>
<keyword evidence="4" id="KW-1185">Reference proteome</keyword>
<evidence type="ECO:0000313" key="4">
    <source>
        <dbReference type="Proteomes" id="UP000750711"/>
    </source>
</evidence>
<name>A0A9P8RLF4_9PEZI</name>
<dbReference type="EMBL" id="JAGHQM010001191">
    <property type="protein sequence ID" value="KAH0556187.1"/>
    <property type="molecule type" value="Genomic_DNA"/>
</dbReference>
<gene>
    <name evidence="3" type="ORF">GP486_005882</name>
</gene>
<protein>
    <submittedName>
        <fullName evidence="3">Uncharacterized protein</fullName>
    </submittedName>
</protein>
<evidence type="ECO:0000256" key="1">
    <source>
        <dbReference type="SAM" id="MobiDB-lite"/>
    </source>
</evidence>
<reference evidence="3" key="1">
    <citation type="submission" date="2021-03" db="EMBL/GenBank/DDBJ databases">
        <title>Comparative genomics and phylogenomic investigation of the class Geoglossomycetes provide insights into ecological specialization and systematics.</title>
        <authorList>
            <person name="Melie T."/>
            <person name="Pirro S."/>
            <person name="Miller A.N."/>
            <person name="Quandt A."/>
        </authorList>
    </citation>
    <scope>NUCLEOTIDE SEQUENCE</scope>
    <source>
        <strain evidence="3">CAQ_001_2017</strain>
    </source>
</reference>
<keyword evidence="2" id="KW-1133">Transmembrane helix</keyword>
<comment type="caution">
    <text evidence="3">The sequence shown here is derived from an EMBL/GenBank/DDBJ whole genome shotgun (WGS) entry which is preliminary data.</text>
</comment>
<proteinExistence type="predicted"/>
<evidence type="ECO:0000313" key="3">
    <source>
        <dbReference type="EMBL" id="KAH0556187.1"/>
    </source>
</evidence>
<feature type="transmembrane region" description="Helical" evidence="2">
    <location>
        <begin position="126"/>
        <end position="151"/>
    </location>
</feature>
<feature type="transmembrane region" description="Helical" evidence="2">
    <location>
        <begin position="231"/>
        <end position="256"/>
    </location>
</feature>
<evidence type="ECO:0000256" key="2">
    <source>
        <dbReference type="SAM" id="Phobius"/>
    </source>
</evidence>
<sequence>MANYSRRGYSSLDSEYDTAGSPTQLLHEKDRVTVATIGWWLDNIRRFCPRLPPWCCNCTFNAGWLAPAVYLLYLNFSGHIVGVSIGCLKCRVDPFSKNVVKRAQEMDKQDHDALAAMQLVAKVLEIWYVFLAGDLIYSTVVKMAGGGALPMRLLTAHVDFGDLMYLCTLLKKLLINLWTLLKTLYGMDFRDIMTYPFKLSRELVKRNWRRVANKPAMQLPKSTKKRTCLRGALYVGLGILCLTASLMGPAVAVLLIPTRQWYDINQQQRIAFGHLVSSDPPTLNATLAPQCNSSMPQGNYSCTRFLYGASMDQLVASAVSTQYQFQTRQGMYLPPVSQEGDLTFSFNVSNTTIWIPSRQAVRGFSLDLENYYASTNPSKNFSTDYPKSELFNRSLDVRLQRKGPVVGLESACSVQNTTVYHLDDAREVRCYPVDDHTKCIQSGPGWQNTTQAFATFLIQDISSYFDVTVEIYATNRARYLPNQDACLTTVRGNCNWDAIFSAAPEPQWASKSGNRHIFEYSSKFSNTPVWCDTTSFLKFATYTLNPSPLSNILLLIELDLITDEAKTPTKENSAEPPPLLVHPDWNLAAWSVDRNGTVPGSRSAASLLVDALQRFQYNASKGQMFNSIHKYTTMQALSFIPYSTLNITSSSNFQQQHLLPSHASIYLFKYGDSSVRTMKMGYAVVITGCVVVLMKTLITPCIPYKRGKSAIELLVIALSHDKVEGADEKNGVPVVATYEQDRFTFKRAQQAATSPHAP</sequence>
<organism evidence="3 4">
    <name type="scientific">Trichoglossum hirsutum</name>
    <dbReference type="NCBI Taxonomy" id="265104"/>
    <lineage>
        <taxon>Eukaryota</taxon>
        <taxon>Fungi</taxon>
        <taxon>Dikarya</taxon>
        <taxon>Ascomycota</taxon>
        <taxon>Pezizomycotina</taxon>
        <taxon>Geoglossomycetes</taxon>
        <taxon>Geoglossales</taxon>
        <taxon>Geoglossaceae</taxon>
        <taxon>Trichoglossum</taxon>
    </lineage>
</organism>
<dbReference type="Proteomes" id="UP000750711">
    <property type="component" value="Unassembled WGS sequence"/>
</dbReference>
<keyword evidence="2" id="KW-0472">Membrane</keyword>
<feature type="region of interest" description="Disordered" evidence="1">
    <location>
        <begin position="1"/>
        <end position="20"/>
    </location>
</feature>
<keyword evidence="2" id="KW-0812">Transmembrane</keyword>